<keyword evidence="2" id="KW-0812">Transmembrane</keyword>
<gene>
    <name evidence="3" type="ORF">DAMNIGENAA_36760</name>
</gene>
<accession>A0A9W6FWR1</accession>
<dbReference type="RefSeq" id="WP_281796495.1">
    <property type="nucleotide sequence ID" value="NZ_BSDR01000001.1"/>
</dbReference>
<keyword evidence="2" id="KW-0472">Membrane</keyword>
<evidence type="ECO:0000313" key="4">
    <source>
        <dbReference type="Proteomes" id="UP001144372"/>
    </source>
</evidence>
<comment type="caution">
    <text evidence="3">The sequence shown here is derived from an EMBL/GenBank/DDBJ whole genome shotgun (WGS) entry which is preliminary data.</text>
</comment>
<keyword evidence="4" id="KW-1185">Reference proteome</keyword>
<sequence>MESISSNQERKSILRSWAIVVAIALSFICWGIFIFFAVGDKGQPSWDFDIVEDIPSESIYSTHRATKIFGQPAPLAPQHVSGVTPGPIEPATGGK</sequence>
<evidence type="ECO:0000313" key="3">
    <source>
        <dbReference type="EMBL" id="GLI36243.1"/>
    </source>
</evidence>
<organism evidence="3 4">
    <name type="scientific">Desulforhabdus amnigena</name>
    <dbReference type="NCBI Taxonomy" id="40218"/>
    <lineage>
        <taxon>Bacteria</taxon>
        <taxon>Pseudomonadati</taxon>
        <taxon>Thermodesulfobacteriota</taxon>
        <taxon>Syntrophobacteria</taxon>
        <taxon>Syntrophobacterales</taxon>
        <taxon>Syntrophobacteraceae</taxon>
        <taxon>Desulforhabdus</taxon>
    </lineage>
</organism>
<keyword evidence="2" id="KW-1133">Transmembrane helix</keyword>
<dbReference type="AlphaFoldDB" id="A0A9W6FWR1"/>
<protein>
    <submittedName>
        <fullName evidence="3">Uncharacterized protein</fullName>
    </submittedName>
</protein>
<feature type="transmembrane region" description="Helical" evidence="2">
    <location>
        <begin position="12"/>
        <end position="38"/>
    </location>
</feature>
<reference evidence="3" key="1">
    <citation type="submission" date="2022-12" db="EMBL/GenBank/DDBJ databases">
        <title>Reference genome sequencing for broad-spectrum identification of bacterial and archaeal isolates by mass spectrometry.</title>
        <authorList>
            <person name="Sekiguchi Y."/>
            <person name="Tourlousse D.M."/>
        </authorList>
    </citation>
    <scope>NUCLEOTIDE SEQUENCE</scope>
    <source>
        <strain evidence="3">ASRB1</strain>
    </source>
</reference>
<evidence type="ECO:0000256" key="1">
    <source>
        <dbReference type="SAM" id="MobiDB-lite"/>
    </source>
</evidence>
<dbReference type="EMBL" id="BSDR01000001">
    <property type="protein sequence ID" value="GLI36243.1"/>
    <property type="molecule type" value="Genomic_DNA"/>
</dbReference>
<feature type="region of interest" description="Disordered" evidence="1">
    <location>
        <begin position="76"/>
        <end position="95"/>
    </location>
</feature>
<dbReference type="Proteomes" id="UP001144372">
    <property type="component" value="Unassembled WGS sequence"/>
</dbReference>
<name>A0A9W6FWR1_9BACT</name>
<proteinExistence type="predicted"/>
<evidence type="ECO:0000256" key="2">
    <source>
        <dbReference type="SAM" id="Phobius"/>
    </source>
</evidence>